<keyword evidence="1" id="KW-0812">Transmembrane</keyword>
<dbReference type="AlphaFoldDB" id="A0A0J9EWA1"/>
<evidence type="ECO:0000256" key="1">
    <source>
        <dbReference type="SAM" id="Phobius"/>
    </source>
</evidence>
<keyword evidence="1" id="KW-1133">Transmembrane helix</keyword>
<organism evidence="2">
    <name type="scientific">Ajellomyces dermatitidis (strain ATCC 18188 / CBS 674.68)</name>
    <name type="common">Blastomyces dermatitidis</name>
    <dbReference type="NCBI Taxonomy" id="653446"/>
    <lineage>
        <taxon>Eukaryota</taxon>
        <taxon>Fungi</taxon>
        <taxon>Dikarya</taxon>
        <taxon>Ascomycota</taxon>
        <taxon>Pezizomycotina</taxon>
        <taxon>Eurotiomycetes</taxon>
        <taxon>Eurotiomycetidae</taxon>
        <taxon>Onygenales</taxon>
        <taxon>Ajellomycetaceae</taxon>
        <taxon>Blastomyces</taxon>
    </lineage>
</organism>
<accession>A0A0J9EWA1</accession>
<sequence>SSHVDRSVFTDNSELNVKSLIKNLKNIIMKKLSVLYITESFISLSTLSVSFSTTLLQSSTSISMSDSSASAISVLITLTSATSDFTVSAFIISSSHFKKILYRLNELYFLIYILLFFLSTLRIIYYIKTMKDICIFRNKNINIILFYTHK</sequence>
<protein>
    <submittedName>
        <fullName evidence="2">Uncharacterized protein</fullName>
    </submittedName>
</protein>
<feature type="transmembrane region" description="Helical" evidence="1">
    <location>
        <begin position="107"/>
        <end position="127"/>
    </location>
</feature>
<feature type="transmembrane region" description="Helical" evidence="1">
    <location>
        <begin position="71"/>
        <end position="95"/>
    </location>
</feature>
<evidence type="ECO:0000313" key="2">
    <source>
        <dbReference type="EMBL" id="KMW69445.1"/>
    </source>
</evidence>
<dbReference type="EMBL" id="GG750025">
    <property type="protein sequence ID" value="KMW69445.1"/>
    <property type="molecule type" value="Genomic_DNA"/>
</dbReference>
<dbReference type="Proteomes" id="UP000007802">
    <property type="component" value="Unassembled WGS sequence"/>
</dbReference>
<keyword evidence="1" id="KW-0472">Membrane</keyword>
<feature type="transmembrane region" description="Helical" evidence="1">
    <location>
        <begin position="32"/>
        <end position="51"/>
    </location>
</feature>
<feature type="non-terminal residue" evidence="2">
    <location>
        <position position="150"/>
    </location>
</feature>
<gene>
    <name evidence="2" type="ORF">BDDG_13592</name>
</gene>
<proteinExistence type="predicted"/>
<feature type="non-terminal residue" evidence="2">
    <location>
        <position position="1"/>
    </location>
</feature>
<name>A0A0J9EWA1_AJEDA</name>
<reference evidence="2" key="1">
    <citation type="submission" date="2010-03" db="EMBL/GenBank/DDBJ databases">
        <title>Annotation of Blastomyces dermatitidis strain ATCC 18188.</title>
        <authorList>
            <consortium name="The Broad Institute Genome Sequencing Platform"/>
            <consortium name="Broad Institute Genome Sequencing Center for Infectious Disease."/>
            <person name="Cuomo C."/>
            <person name="Klein B."/>
            <person name="Sullivan T."/>
            <person name="Heitman J."/>
            <person name="Young S."/>
            <person name="Zeng Q."/>
            <person name="Gargeya S."/>
            <person name="Alvarado L."/>
            <person name="Berlin A.M."/>
            <person name="Chapman S.B."/>
            <person name="Chen Z."/>
            <person name="Freedman E."/>
            <person name="Gellesch M."/>
            <person name="Goldberg J."/>
            <person name="Griggs A."/>
            <person name="Gujja S."/>
            <person name="Heilman E."/>
            <person name="Heiman D."/>
            <person name="Howarth C."/>
            <person name="Mehta T."/>
            <person name="Neiman D."/>
            <person name="Pearson M."/>
            <person name="Roberts A."/>
            <person name="Saif S."/>
            <person name="Shea T."/>
            <person name="Shenoy N."/>
            <person name="Sisk P."/>
            <person name="Stolte C."/>
            <person name="Sykes S."/>
            <person name="White J."/>
            <person name="Yandava C."/>
            <person name="Haas B."/>
            <person name="Nusbaum C."/>
            <person name="Birren B."/>
        </authorList>
    </citation>
    <scope>NUCLEOTIDE SEQUENCE</scope>
    <source>
        <strain evidence="2">ATCC 18188</strain>
    </source>
</reference>